<keyword evidence="3" id="KW-0238">DNA-binding</keyword>
<name>A0A162B813_DAUCS</name>
<gene>
    <name evidence="7" type="ORF">DCAR_003829</name>
</gene>
<sequence>MALSYYYNWSTQLLDQHLRQDHETTITTDCNDIFFEQDQLVSEDLLLPPELLNFHDNFDTCIDTLFTPNNHFLCSGENVDAYNALLPATVPLNIIPALEMAEEDACFGHFGKRSKIQENYFFSPEMTFHDNYDMGPLLPEFVLPELPVPMPAVFNEGCNDYEVKKAGNAGGKLSQQSIAARVRRRKITEKTQELGKLIPGGQKMNTAEMFQAASKYIKFMQAQIGLLQLMQEENDEGMQSPELEPLVTSPLVQEKLYSAEKCLVPRDFVKSLIQKPQLQSNPQLIKDLIKLI</sequence>
<dbReference type="SUPFAM" id="SSF47459">
    <property type="entry name" value="HLH, helix-loop-helix DNA-binding domain"/>
    <property type="match status" value="1"/>
</dbReference>
<keyword evidence="5" id="KW-0539">Nucleus</keyword>
<protein>
    <recommendedName>
        <fullName evidence="6">BHLH domain-containing protein</fullName>
    </recommendedName>
</protein>
<comment type="caution">
    <text evidence="7">The sequence shown here is derived from an EMBL/GenBank/DDBJ whole genome shotgun (WGS) entry which is preliminary data.</text>
</comment>
<dbReference type="GO" id="GO:0000981">
    <property type="term" value="F:DNA-binding transcription factor activity, RNA polymerase II-specific"/>
    <property type="evidence" value="ECO:0007669"/>
    <property type="project" value="TreeGrafter"/>
</dbReference>
<dbReference type="PANTHER" id="PTHR16223:SF49">
    <property type="entry name" value="TRANSCRIPTION FACTOR BHLH52-RELATED"/>
    <property type="match status" value="1"/>
</dbReference>
<dbReference type="InterPro" id="IPR011598">
    <property type="entry name" value="bHLH_dom"/>
</dbReference>
<reference evidence="7" key="1">
    <citation type="journal article" date="2016" name="Nat. Genet.">
        <title>A high-quality carrot genome assembly provides new insights into carotenoid accumulation and asterid genome evolution.</title>
        <authorList>
            <person name="Iorizzo M."/>
            <person name="Ellison S."/>
            <person name="Senalik D."/>
            <person name="Zeng P."/>
            <person name="Satapoomin P."/>
            <person name="Huang J."/>
            <person name="Bowman M."/>
            <person name="Iovene M."/>
            <person name="Sanseverino W."/>
            <person name="Cavagnaro P."/>
            <person name="Yildiz M."/>
            <person name="Macko-Podgorni A."/>
            <person name="Moranska E."/>
            <person name="Grzebelus E."/>
            <person name="Grzebelus D."/>
            <person name="Ashrafi H."/>
            <person name="Zheng Z."/>
            <person name="Cheng S."/>
            <person name="Spooner D."/>
            <person name="Van Deynze A."/>
            <person name="Simon P."/>
        </authorList>
    </citation>
    <scope>NUCLEOTIDE SEQUENCE [LARGE SCALE GENOMIC DNA]</scope>
    <source>
        <tissue evidence="7">Leaf</tissue>
    </source>
</reference>
<dbReference type="GO" id="GO:0046983">
    <property type="term" value="F:protein dimerization activity"/>
    <property type="evidence" value="ECO:0007669"/>
    <property type="project" value="InterPro"/>
</dbReference>
<evidence type="ECO:0000256" key="4">
    <source>
        <dbReference type="ARBA" id="ARBA00023163"/>
    </source>
</evidence>
<dbReference type="InterPro" id="IPR045239">
    <property type="entry name" value="bHLH95_bHLH"/>
</dbReference>
<dbReference type="Pfam" id="PF00010">
    <property type="entry name" value="HLH"/>
    <property type="match status" value="1"/>
</dbReference>
<evidence type="ECO:0000256" key="2">
    <source>
        <dbReference type="ARBA" id="ARBA00023015"/>
    </source>
</evidence>
<evidence type="ECO:0000313" key="7">
    <source>
        <dbReference type="EMBL" id="KZN11173.1"/>
    </source>
</evidence>
<feature type="domain" description="BHLH" evidence="6">
    <location>
        <begin position="171"/>
        <end position="220"/>
    </location>
</feature>
<dbReference type="InterPro" id="IPR045843">
    <property type="entry name" value="IND-like"/>
</dbReference>
<comment type="subcellular location">
    <subcellularLocation>
        <location evidence="1">Nucleus</location>
    </subcellularLocation>
</comment>
<evidence type="ECO:0000259" key="6">
    <source>
        <dbReference type="PROSITE" id="PS50888"/>
    </source>
</evidence>
<dbReference type="SMART" id="SM00353">
    <property type="entry name" value="HLH"/>
    <property type="match status" value="1"/>
</dbReference>
<evidence type="ECO:0000256" key="3">
    <source>
        <dbReference type="ARBA" id="ARBA00023125"/>
    </source>
</evidence>
<dbReference type="Gramene" id="KZN11173">
    <property type="protein sequence ID" value="KZN11173"/>
    <property type="gene ID" value="DCAR_003829"/>
</dbReference>
<dbReference type="InterPro" id="IPR036638">
    <property type="entry name" value="HLH_DNA-bd_sf"/>
</dbReference>
<proteinExistence type="predicted"/>
<dbReference type="EMBL" id="LNRQ01000001">
    <property type="protein sequence ID" value="KZN11173.1"/>
    <property type="molecule type" value="Genomic_DNA"/>
</dbReference>
<organism evidence="7">
    <name type="scientific">Daucus carota subsp. sativus</name>
    <name type="common">Carrot</name>
    <dbReference type="NCBI Taxonomy" id="79200"/>
    <lineage>
        <taxon>Eukaryota</taxon>
        <taxon>Viridiplantae</taxon>
        <taxon>Streptophyta</taxon>
        <taxon>Embryophyta</taxon>
        <taxon>Tracheophyta</taxon>
        <taxon>Spermatophyta</taxon>
        <taxon>Magnoliopsida</taxon>
        <taxon>eudicotyledons</taxon>
        <taxon>Gunneridae</taxon>
        <taxon>Pentapetalae</taxon>
        <taxon>asterids</taxon>
        <taxon>campanulids</taxon>
        <taxon>Apiales</taxon>
        <taxon>Apiaceae</taxon>
        <taxon>Apioideae</taxon>
        <taxon>Scandiceae</taxon>
        <taxon>Daucinae</taxon>
        <taxon>Daucus</taxon>
        <taxon>Daucus sect. Daucus</taxon>
    </lineage>
</organism>
<dbReference type="GO" id="GO:0005634">
    <property type="term" value="C:nucleus"/>
    <property type="evidence" value="ECO:0007669"/>
    <property type="project" value="UniProtKB-SubCell"/>
</dbReference>
<dbReference type="PANTHER" id="PTHR16223">
    <property type="entry name" value="TRANSCRIPTION FACTOR BHLH83-RELATED"/>
    <property type="match status" value="1"/>
</dbReference>
<dbReference type="CDD" id="cd11393">
    <property type="entry name" value="bHLH_AtbHLH_like"/>
    <property type="match status" value="1"/>
</dbReference>
<dbReference type="Gene3D" id="4.10.280.10">
    <property type="entry name" value="Helix-loop-helix DNA-binding domain"/>
    <property type="match status" value="1"/>
</dbReference>
<dbReference type="GO" id="GO:0000978">
    <property type="term" value="F:RNA polymerase II cis-regulatory region sequence-specific DNA binding"/>
    <property type="evidence" value="ECO:0007669"/>
    <property type="project" value="TreeGrafter"/>
</dbReference>
<dbReference type="PROSITE" id="PS50888">
    <property type="entry name" value="BHLH"/>
    <property type="match status" value="1"/>
</dbReference>
<dbReference type="STRING" id="79200.A0A162B813"/>
<evidence type="ECO:0000256" key="5">
    <source>
        <dbReference type="ARBA" id="ARBA00023242"/>
    </source>
</evidence>
<dbReference type="AlphaFoldDB" id="A0A162B813"/>
<keyword evidence="4" id="KW-0804">Transcription</keyword>
<evidence type="ECO:0000256" key="1">
    <source>
        <dbReference type="ARBA" id="ARBA00004123"/>
    </source>
</evidence>
<accession>A0A162B813</accession>
<keyword evidence="2" id="KW-0805">Transcription regulation</keyword>
<dbReference type="OrthoDB" id="1921534at2759"/>